<keyword evidence="7" id="KW-1185">Reference proteome</keyword>
<comment type="cofactor">
    <cofactor evidence="1">
        <name>FAD</name>
        <dbReference type="ChEBI" id="CHEBI:57692"/>
    </cofactor>
</comment>
<name>A0ABN6ISL5_9CLOT</name>
<dbReference type="InterPro" id="IPR003953">
    <property type="entry name" value="FAD-dep_OxRdtase_2_FAD-bd"/>
</dbReference>
<protein>
    <submittedName>
        <fullName evidence="6">Fumarate reductase</fullName>
    </submittedName>
</protein>
<dbReference type="Gene3D" id="3.50.50.60">
    <property type="entry name" value="FAD/NAD(P)-binding domain"/>
    <property type="match status" value="1"/>
</dbReference>
<evidence type="ECO:0000256" key="1">
    <source>
        <dbReference type="ARBA" id="ARBA00001974"/>
    </source>
</evidence>
<gene>
    <name evidence="6" type="ORF">psyc5s11_10560</name>
</gene>
<keyword evidence="4" id="KW-0560">Oxidoreductase</keyword>
<dbReference type="InterPro" id="IPR036188">
    <property type="entry name" value="FAD/NAD-bd_sf"/>
</dbReference>
<dbReference type="InterPro" id="IPR027477">
    <property type="entry name" value="Succ_DH/fumarate_Rdtase_cat_sf"/>
</dbReference>
<evidence type="ECO:0000259" key="5">
    <source>
        <dbReference type="Pfam" id="PF00890"/>
    </source>
</evidence>
<sequence>MKEITCDVVVVAAGPAGLAAAISAAENDMSVIVFEKSMNTGGAANMGMGPLGLGTSVQRKELATVDKNKAFDMFMNYTHWRVDATLVRKYFDKSADTIDWLQDMGVEFYKASKYFPGSEPTWHIVKPESGMPGPRAAATMIKRMTERAVELGVQFYFETPGKELIKTDGKITGVIGETKDGEEIKANCKSAIIATGGFGDNAEMIKKYTGYECGKDYFGFRIPGLVGDGIKMAWNAGAGKSDVSIEMTSSLPGENITTSIHAAFNQPNLLVNLQGERFFNEEHFENSTYAGNAINIQKDRCAFMIIDESIKRQYLKRGVDVVSMVLNQETIDGFDEHMETAISQGNPYLFVADTIEELAKKTGIDCDTLLDTIDDYNDACEARDEAFGKKAEYMRQIRKGKFYAAKFFPGAYGSLGGIKINHKTEVVTQDFEVIEGLYAAGTDTCTIYGDSYMFLLPGNTMGYALNSGRMAGENASDYVNAL</sequence>
<evidence type="ECO:0000256" key="2">
    <source>
        <dbReference type="ARBA" id="ARBA00022630"/>
    </source>
</evidence>
<evidence type="ECO:0000313" key="7">
    <source>
        <dbReference type="Proteomes" id="UP000824633"/>
    </source>
</evidence>
<keyword evidence="3" id="KW-0274">FAD</keyword>
<feature type="domain" description="FAD-dependent oxidoreductase 2 FAD-binding" evidence="5">
    <location>
        <begin position="7"/>
        <end position="450"/>
    </location>
</feature>
<dbReference type="Proteomes" id="UP000824633">
    <property type="component" value="Chromosome"/>
</dbReference>
<dbReference type="PANTHER" id="PTHR43400">
    <property type="entry name" value="FUMARATE REDUCTASE"/>
    <property type="match status" value="1"/>
</dbReference>
<dbReference type="InterPro" id="IPR050315">
    <property type="entry name" value="FAD-oxidoreductase_2"/>
</dbReference>
<dbReference type="Gene3D" id="3.90.700.10">
    <property type="entry name" value="Succinate dehydrogenase/fumarate reductase flavoprotein, catalytic domain"/>
    <property type="match status" value="1"/>
</dbReference>
<dbReference type="PANTHER" id="PTHR43400:SF10">
    <property type="entry name" value="3-OXOSTEROID 1-DEHYDROGENASE"/>
    <property type="match status" value="1"/>
</dbReference>
<keyword evidence="2" id="KW-0285">Flavoprotein</keyword>
<evidence type="ECO:0000256" key="3">
    <source>
        <dbReference type="ARBA" id="ARBA00022827"/>
    </source>
</evidence>
<dbReference type="RefSeq" id="WP_224036631.1">
    <property type="nucleotide sequence ID" value="NZ_AP024849.1"/>
</dbReference>
<reference evidence="7" key="1">
    <citation type="submission" date="2021-07" db="EMBL/GenBank/DDBJ databases">
        <title>Complete genome sequencing of a Clostridium isolate.</title>
        <authorList>
            <person name="Ueki A."/>
            <person name="Tonouchi A."/>
        </authorList>
    </citation>
    <scope>NUCLEOTIDE SEQUENCE [LARGE SCALE GENOMIC DNA]</scope>
    <source>
        <strain evidence="7">C5S11</strain>
    </source>
</reference>
<dbReference type="SUPFAM" id="SSF51905">
    <property type="entry name" value="FAD/NAD(P)-binding domain"/>
    <property type="match status" value="1"/>
</dbReference>
<organism evidence="6 7">
    <name type="scientific">Clostridium gelidum</name>
    <dbReference type="NCBI Taxonomy" id="704125"/>
    <lineage>
        <taxon>Bacteria</taxon>
        <taxon>Bacillati</taxon>
        <taxon>Bacillota</taxon>
        <taxon>Clostridia</taxon>
        <taxon>Eubacteriales</taxon>
        <taxon>Clostridiaceae</taxon>
        <taxon>Clostridium</taxon>
    </lineage>
</organism>
<proteinExistence type="predicted"/>
<dbReference type="SUPFAM" id="SSF56425">
    <property type="entry name" value="Succinate dehydrogenase/fumarate reductase flavoprotein, catalytic domain"/>
    <property type="match status" value="1"/>
</dbReference>
<evidence type="ECO:0000313" key="6">
    <source>
        <dbReference type="EMBL" id="BCZ44989.1"/>
    </source>
</evidence>
<accession>A0ABN6ISL5</accession>
<evidence type="ECO:0000256" key="4">
    <source>
        <dbReference type="ARBA" id="ARBA00023002"/>
    </source>
</evidence>
<dbReference type="EMBL" id="AP024849">
    <property type="protein sequence ID" value="BCZ44989.1"/>
    <property type="molecule type" value="Genomic_DNA"/>
</dbReference>
<dbReference type="Pfam" id="PF00890">
    <property type="entry name" value="FAD_binding_2"/>
    <property type="match status" value="1"/>
</dbReference>